<feature type="compositionally biased region" description="Basic and acidic residues" evidence="4">
    <location>
        <begin position="457"/>
        <end position="468"/>
    </location>
</feature>
<keyword evidence="3" id="KW-0862">Zinc</keyword>
<feature type="compositionally biased region" description="Basic and acidic residues" evidence="4">
    <location>
        <begin position="347"/>
        <end position="363"/>
    </location>
</feature>
<feature type="compositionally biased region" description="Basic residues" evidence="4">
    <location>
        <begin position="441"/>
        <end position="451"/>
    </location>
</feature>
<name>A0A7S4K7H0_9STRA</name>
<evidence type="ECO:0000256" key="2">
    <source>
        <dbReference type="ARBA" id="ARBA00022771"/>
    </source>
</evidence>
<dbReference type="PROSITE" id="PS51058">
    <property type="entry name" value="ZF_CXXC"/>
    <property type="match status" value="1"/>
</dbReference>
<dbReference type="GO" id="GO:0008270">
    <property type="term" value="F:zinc ion binding"/>
    <property type="evidence" value="ECO:0007669"/>
    <property type="project" value="UniProtKB-KW"/>
</dbReference>
<gene>
    <name evidence="6" type="ORF">OAUR00152_LOCUS40567</name>
</gene>
<sequence>MSPEPMLRPASFPASRATPTRAAMRSPVDDRSTTDTLLRSVADRLRYDLTRLEAKRWGLEAEFMESAAHLRSLECSGDVEGRSGMVALARYEHARLRGRLSGVEAQLEVLREAEGLTGGSNGADPSLGPPSNRAAPVRPGISSTELSPRAIGGAFREQGCEARLDLLSGGNSRHERNMSNTPGPATNHPVDCGGDEAQKDTKESCDWHSASLEVAEVNELYREAATSPRQSQEGTESLAARATADDDSLESSRSDEGGGSAAAESSRGAGRSGGISKERDGPPVAASHLASDDGDGGSEGATSSNSREQRRAMASDADTLCSVVLFGPSPGERKKAKKNAGESNVKGSKERKTRTDSARDRIGQGRAARKAHSPQGARGETGDGHSNDDAVSVEIQNAKGSKSKMHKRAKVAKAAPKNGRKTLVRNLSQGKQRKNLALTKRGSRPQNKRARSGGVVEHIKGKADRSNGENRPNGRRSKRYDRSKLTSWPSVLASLTKDGGNASDRPSEEETPPVETLFSSDGIRTGRRRREDAAQNVANGCDGGGGGAEERRCESCIGCHTYNDCGYCEACMYIQGGKVGFVCVRRRCIRPLPPSSVNGVGEGGDAADATSSGSDENSCEFDRFAEAELGSEARSLNIEGDAIDCLSDSEEVQQKRRRKFNRINVNGSEASAFEG</sequence>
<evidence type="ECO:0000256" key="3">
    <source>
        <dbReference type="ARBA" id="ARBA00022833"/>
    </source>
</evidence>
<accession>A0A7S4K7H0</accession>
<dbReference type="GO" id="GO:0003677">
    <property type="term" value="F:DNA binding"/>
    <property type="evidence" value="ECO:0007669"/>
    <property type="project" value="InterPro"/>
</dbReference>
<protein>
    <recommendedName>
        <fullName evidence="5">CXXC-type domain-containing protein</fullName>
    </recommendedName>
</protein>
<feature type="domain" description="CXXC-type" evidence="5">
    <location>
        <begin position="546"/>
        <end position="589"/>
    </location>
</feature>
<feature type="region of interest" description="Disordered" evidence="4">
    <location>
        <begin position="594"/>
        <end position="617"/>
    </location>
</feature>
<feature type="compositionally biased region" description="Basic residues" evidence="4">
    <location>
        <begin position="401"/>
        <end position="411"/>
    </location>
</feature>
<evidence type="ECO:0000313" key="6">
    <source>
        <dbReference type="EMBL" id="CAE2286299.1"/>
    </source>
</evidence>
<proteinExistence type="predicted"/>
<feature type="region of interest" description="Disordered" evidence="4">
    <location>
        <begin position="114"/>
        <end position="147"/>
    </location>
</feature>
<keyword evidence="2" id="KW-0863">Zinc-finger</keyword>
<dbReference type="InterPro" id="IPR002857">
    <property type="entry name" value="Znf_CXXC"/>
</dbReference>
<reference evidence="6" key="1">
    <citation type="submission" date="2021-01" db="EMBL/GenBank/DDBJ databases">
        <authorList>
            <person name="Corre E."/>
            <person name="Pelletier E."/>
            <person name="Niang G."/>
            <person name="Scheremetjew M."/>
            <person name="Finn R."/>
            <person name="Kale V."/>
            <person name="Holt S."/>
            <person name="Cochrane G."/>
            <person name="Meng A."/>
            <person name="Brown T."/>
            <person name="Cohen L."/>
        </authorList>
    </citation>
    <scope>NUCLEOTIDE SEQUENCE</scope>
    <source>
        <strain evidence="6">Isolate 1302-5</strain>
    </source>
</reference>
<evidence type="ECO:0000259" key="5">
    <source>
        <dbReference type="PROSITE" id="PS51058"/>
    </source>
</evidence>
<evidence type="ECO:0000256" key="4">
    <source>
        <dbReference type="SAM" id="MobiDB-lite"/>
    </source>
</evidence>
<feature type="region of interest" description="Disordered" evidence="4">
    <location>
        <begin position="223"/>
        <end position="548"/>
    </location>
</feature>
<evidence type="ECO:0000256" key="1">
    <source>
        <dbReference type="ARBA" id="ARBA00022723"/>
    </source>
</evidence>
<keyword evidence="1" id="KW-0479">Metal-binding</keyword>
<dbReference type="AlphaFoldDB" id="A0A7S4K7H0"/>
<feature type="region of interest" description="Disordered" evidence="4">
    <location>
        <begin position="1"/>
        <end position="34"/>
    </location>
</feature>
<feature type="region of interest" description="Disordered" evidence="4">
    <location>
        <begin position="169"/>
        <end position="206"/>
    </location>
</feature>
<dbReference type="EMBL" id="HBKQ01059436">
    <property type="protein sequence ID" value="CAE2286299.1"/>
    <property type="molecule type" value="Transcribed_RNA"/>
</dbReference>
<organism evidence="6">
    <name type="scientific">Odontella aurita</name>
    <dbReference type="NCBI Taxonomy" id="265563"/>
    <lineage>
        <taxon>Eukaryota</taxon>
        <taxon>Sar</taxon>
        <taxon>Stramenopiles</taxon>
        <taxon>Ochrophyta</taxon>
        <taxon>Bacillariophyta</taxon>
        <taxon>Mediophyceae</taxon>
        <taxon>Biddulphiophycidae</taxon>
        <taxon>Eupodiscales</taxon>
        <taxon>Odontellaceae</taxon>
        <taxon>Odontella</taxon>
    </lineage>
</organism>
<feature type="compositionally biased region" description="Basic and acidic residues" evidence="4">
    <location>
        <begin position="196"/>
        <end position="206"/>
    </location>
</feature>